<keyword evidence="3" id="KW-1185">Reference proteome</keyword>
<dbReference type="InterPro" id="IPR013785">
    <property type="entry name" value="Aldolase_TIM"/>
</dbReference>
<dbReference type="EMBL" id="WPCU01000010">
    <property type="protein sequence ID" value="MVA77188.1"/>
    <property type="molecule type" value="Genomic_DNA"/>
</dbReference>
<dbReference type="Pfam" id="PF22649">
    <property type="entry name" value="Cgl0159"/>
    <property type="match status" value="1"/>
</dbReference>
<evidence type="ECO:0000313" key="2">
    <source>
        <dbReference type="EMBL" id="MVA77188.1"/>
    </source>
</evidence>
<sequence>MRTRRLHPDRVAARLAARPPFPGPGPEEKLLVIAADHPARGALAAGGDPFAMADRRDLIERIQVALSRPGVHGFLGTADLVEDLALLGALDGKLVLGSMNRAGLAGSTFEVDDRFTAYDPAGIAASRLDGGKMLLRIVLDDPASATTLAACADAVDGLAERGLLALVEPFVCTREAAGVRPRLTAEAMVAAVSVAAGLGRTSAYTWLKVPVVPDMERVLQATTLPCLLLGGEVPHDVDATLAGWRRTLALPNVAGLAVGRSLLYPRSGDVAAAVDEAVALL</sequence>
<dbReference type="SUPFAM" id="SSF51569">
    <property type="entry name" value="Aldolase"/>
    <property type="match status" value="1"/>
</dbReference>
<protein>
    <submittedName>
        <fullName evidence="2">Deoxyribose-phosphate aldolase</fullName>
    </submittedName>
</protein>
<dbReference type="AlphaFoldDB" id="A0A6A9UWT7"/>
<gene>
    <name evidence="2" type="ORF">GC722_14310</name>
</gene>
<dbReference type="Gene3D" id="3.20.20.70">
    <property type="entry name" value="Aldolase class I"/>
    <property type="match status" value="1"/>
</dbReference>
<proteinExistence type="predicted"/>
<dbReference type="RefSeq" id="WP_156612027.1">
    <property type="nucleotide sequence ID" value="NZ_WPCU01000010.1"/>
</dbReference>
<evidence type="ECO:0000313" key="3">
    <source>
        <dbReference type="Proteomes" id="UP000435304"/>
    </source>
</evidence>
<accession>A0A6A9UWT7</accession>
<feature type="domain" description="Cgl0159-like" evidence="1">
    <location>
        <begin position="28"/>
        <end position="278"/>
    </location>
</feature>
<evidence type="ECO:0000259" key="1">
    <source>
        <dbReference type="Pfam" id="PF22649"/>
    </source>
</evidence>
<dbReference type="InterPro" id="IPR054574">
    <property type="entry name" value="Cgl0159_dom"/>
</dbReference>
<reference evidence="2 3" key="1">
    <citation type="submission" date="2019-12" db="EMBL/GenBank/DDBJ databases">
        <title>Auraticoccus cholistani sp. nov., an actinomycete isolated from soil of Cholistan desert.</title>
        <authorList>
            <person name="Cheema M.T."/>
        </authorList>
    </citation>
    <scope>NUCLEOTIDE SEQUENCE [LARGE SCALE GENOMIC DNA]</scope>
    <source>
        <strain evidence="2 3">F435</strain>
    </source>
</reference>
<organism evidence="2 3">
    <name type="scientific">Auraticoccus cholistanensis</name>
    <dbReference type="NCBI Taxonomy" id="2656650"/>
    <lineage>
        <taxon>Bacteria</taxon>
        <taxon>Bacillati</taxon>
        <taxon>Actinomycetota</taxon>
        <taxon>Actinomycetes</taxon>
        <taxon>Propionibacteriales</taxon>
        <taxon>Propionibacteriaceae</taxon>
        <taxon>Auraticoccus</taxon>
    </lineage>
</organism>
<dbReference type="Proteomes" id="UP000435304">
    <property type="component" value="Unassembled WGS sequence"/>
</dbReference>
<comment type="caution">
    <text evidence="2">The sequence shown here is derived from an EMBL/GenBank/DDBJ whole genome shotgun (WGS) entry which is preliminary data.</text>
</comment>
<name>A0A6A9UWT7_9ACTN</name>